<dbReference type="WBParaSite" id="EVEC_0000164301-mRNA-1">
    <property type="protein sequence ID" value="EVEC_0000164301-mRNA-1"/>
    <property type="gene ID" value="EVEC_0000164301"/>
</dbReference>
<feature type="domain" description="BTB" evidence="1">
    <location>
        <begin position="23"/>
        <end position="93"/>
    </location>
</feature>
<dbReference type="Pfam" id="PF00651">
    <property type="entry name" value="BTB"/>
    <property type="match status" value="1"/>
</dbReference>
<evidence type="ECO:0000313" key="3">
    <source>
        <dbReference type="Proteomes" id="UP000274131"/>
    </source>
</evidence>
<evidence type="ECO:0000313" key="4">
    <source>
        <dbReference type="WBParaSite" id="EVEC_0000164301-mRNA-1"/>
    </source>
</evidence>
<dbReference type="Gene3D" id="3.30.710.10">
    <property type="entry name" value="Potassium Channel Kv1.1, Chain A"/>
    <property type="match status" value="1"/>
</dbReference>
<dbReference type="AlphaFoldDB" id="A0A0N4UW00"/>
<dbReference type="STRING" id="51028.A0A0N4UW00"/>
<gene>
    <name evidence="2" type="ORF">EVEC_LOCUS1351</name>
</gene>
<keyword evidence="3" id="KW-1185">Reference proteome</keyword>
<evidence type="ECO:0000313" key="2">
    <source>
        <dbReference type="EMBL" id="VDD86208.1"/>
    </source>
</evidence>
<reference evidence="2 3" key="2">
    <citation type="submission" date="2018-10" db="EMBL/GenBank/DDBJ databases">
        <authorList>
            <consortium name="Pathogen Informatics"/>
        </authorList>
    </citation>
    <scope>NUCLEOTIDE SEQUENCE [LARGE SCALE GENOMIC DNA]</scope>
</reference>
<organism evidence="4">
    <name type="scientific">Enterobius vermicularis</name>
    <name type="common">Human pinworm</name>
    <dbReference type="NCBI Taxonomy" id="51028"/>
    <lineage>
        <taxon>Eukaryota</taxon>
        <taxon>Metazoa</taxon>
        <taxon>Ecdysozoa</taxon>
        <taxon>Nematoda</taxon>
        <taxon>Chromadorea</taxon>
        <taxon>Rhabditida</taxon>
        <taxon>Spirurina</taxon>
        <taxon>Oxyuridomorpha</taxon>
        <taxon>Oxyuroidea</taxon>
        <taxon>Oxyuridae</taxon>
        <taxon>Enterobius</taxon>
    </lineage>
</organism>
<dbReference type="SUPFAM" id="SSF54695">
    <property type="entry name" value="POZ domain"/>
    <property type="match status" value="1"/>
</dbReference>
<dbReference type="SMART" id="SM00225">
    <property type="entry name" value="BTB"/>
    <property type="match status" value="1"/>
</dbReference>
<dbReference type="InterPro" id="IPR011333">
    <property type="entry name" value="SKP1/BTB/POZ_sf"/>
</dbReference>
<dbReference type="Proteomes" id="UP000274131">
    <property type="component" value="Unassembled WGS sequence"/>
</dbReference>
<dbReference type="EMBL" id="UXUI01007200">
    <property type="protein sequence ID" value="VDD86208.1"/>
    <property type="molecule type" value="Genomic_DNA"/>
</dbReference>
<protein>
    <submittedName>
        <fullName evidence="4">BTB domain-containing protein</fullName>
    </submittedName>
</protein>
<dbReference type="PANTHER" id="PTHR45774">
    <property type="entry name" value="BTB/POZ DOMAIN-CONTAINING"/>
    <property type="match status" value="1"/>
</dbReference>
<proteinExistence type="predicted"/>
<reference evidence="4" key="1">
    <citation type="submission" date="2017-02" db="UniProtKB">
        <authorList>
            <consortium name="WormBaseParasite"/>
        </authorList>
    </citation>
    <scope>IDENTIFICATION</scope>
</reference>
<evidence type="ECO:0000259" key="1">
    <source>
        <dbReference type="PROSITE" id="PS50097"/>
    </source>
</evidence>
<sequence length="457" mass="51782">MVLFTNVPAVLQVRELWLKGIGCNVNFYIGFDKTLFLAHRDIISANSTYFREALYNDGIKGSSSLNVEIPSVSAETFHTILDFIYSTQRPNTPLINSTNFVALYFNAKVYGIASLIAACQHFFKKMKSDDCLVILNQSVVLDIKDLVDDCIEHASRYPSRILRSENLLDCHWSTLKILFERLNFEPADQFHIFMALFSWSMAECQRLEIDVTPENERKVLRELVDFVDQQQMSADDKEATSKCLSLSRMYTLAALDDNSKYANEMVEELSDASRPKPATAIVSVQKSEHPKCMVSVTPAPVIRGPKETEKANTAVSLEPNLMVQRGKLPKNALSAVSKLSATVRDQKTDEKTRGFGESEFNSAVKHGEYKEKKDAFMGSKLGQNVEAKKSKKEFKAFSATNEQPRLPETPEALRLKFAKSEWESKYLDVFKHLIFIACSASRRELSEGVEKYVWKEN</sequence>
<name>A0A0N4UW00_ENTVE</name>
<dbReference type="InterPro" id="IPR000210">
    <property type="entry name" value="BTB/POZ_dom"/>
</dbReference>
<accession>A0A0N4UW00</accession>
<dbReference type="PANTHER" id="PTHR45774:SF3">
    <property type="entry name" value="BTB (POZ) DOMAIN-CONTAINING 2B-RELATED"/>
    <property type="match status" value="1"/>
</dbReference>
<dbReference type="OrthoDB" id="6072904at2759"/>
<dbReference type="PROSITE" id="PS50097">
    <property type="entry name" value="BTB"/>
    <property type="match status" value="1"/>
</dbReference>